<gene>
    <name evidence="2" type="ORF">L798_00070</name>
</gene>
<protein>
    <recommendedName>
        <fullName evidence="1">Chitin-binding type-2 domain-containing protein</fullName>
    </recommendedName>
</protein>
<dbReference type="Pfam" id="PF01607">
    <property type="entry name" value="CBM_14"/>
    <property type="match status" value="1"/>
</dbReference>
<proteinExistence type="predicted"/>
<organism evidence="2 3">
    <name type="scientific">Zootermopsis nevadensis</name>
    <name type="common">Dampwood termite</name>
    <dbReference type="NCBI Taxonomy" id="136037"/>
    <lineage>
        <taxon>Eukaryota</taxon>
        <taxon>Metazoa</taxon>
        <taxon>Ecdysozoa</taxon>
        <taxon>Arthropoda</taxon>
        <taxon>Hexapoda</taxon>
        <taxon>Insecta</taxon>
        <taxon>Pterygota</taxon>
        <taxon>Neoptera</taxon>
        <taxon>Polyneoptera</taxon>
        <taxon>Dictyoptera</taxon>
        <taxon>Blattodea</taxon>
        <taxon>Blattoidea</taxon>
        <taxon>Termitoidae</taxon>
        <taxon>Termopsidae</taxon>
        <taxon>Zootermopsis</taxon>
    </lineage>
</organism>
<dbReference type="GO" id="GO:0005576">
    <property type="term" value="C:extracellular region"/>
    <property type="evidence" value="ECO:0007669"/>
    <property type="project" value="InterPro"/>
</dbReference>
<dbReference type="SUPFAM" id="SSF57625">
    <property type="entry name" value="Invertebrate chitin-binding proteins"/>
    <property type="match status" value="1"/>
</dbReference>
<dbReference type="Gene3D" id="2.170.140.10">
    <property type="entry name" value="Chitin binding domain"/>
    <property type="match status" value="1"/>
</dbReference>
<evidence type="ECO:0000259" key="1">
    <source>
        <dbReference type="PROSITE" id="PS50940"/>
    </source>
</evidence>
<dbReference type="EMBL" id="KK898371">
    <property type="protein sequence ID" value="KDQ65269.1"/>
    <property type="molecule type" value="Genomic_DNA"/>
</dbReference>
<keyword evidence="3" id="KW-1185">Reference proteome</keyword>
<feature type="domain" description="Chitin-binding type-2" evidence="1">
    <location>
        <begin position="226"/>
        <end position="290"/>
    </location>
</feature>
<dbReference type="PROSITE" id="PS50940">
    <property type="entry name" value="CHIT_BIND_II"/>
    <property type="match status" value="1"/>
</dbReference>
<reference evidence="2 3" key="1">
    <citation type="journal article" date="2014" name="Nat. Commun.">
        <title>Molecular traces of alternative social organization in a termite genome.</title>
        <authorList>
            <person name="Terrapon N."/>
            <person name="Li C."/>
            <person name="Robertson H.M."/>
            <person name="Ji L."/>
            <person name="Meng X."/>
            <person name="Booth W."/>
            <person name="Chen Z."/>
            <person name="Childers C.P."/>
            <person name="Glastad K.M."/>
            <person name="Gokhale K."/>
            <person name="Gowin J."/>
            <person name="Gronenberg W."/>
            <person name="Hermansen R.A."/>
            <person name="Hu H."/>
            <person name="Hunt B.G."/>
            <person name="Huylmans A.K."/>
            <person name="Khalil S.M."/>
            <person name="Mitchell R.D."/>
            <person name="Munoz-Torres M.C."/>
            <person name="Mustard J.A."/>
            <person name="Pan H."/>
            <person name="Reese J.T."/>
            <person name="Scharf M.E."/>
            <person name="Sun F."/>
            <person name="Vogel H."/>
            <person name="Xiao J."/>
            <person name="Yang W."/>
            <person name="Yang Z."/>
            <person name="Yang Z."/>
            <person name="Zhou J."/>
            <person name="Zhu J."/>
            <person name="Brent C.S."/>
            <person name="Elsik C.G."/>
            <person name="Goodisman M.A."/>
            <person name="Liberles D.A."/>
            <person name="Roe R.M."/>
            <person name="Vargo E.L."/>
            <person name="Vilcinskas A."/>
            <person name="Wang J."/>
            <person name="Bornberg-Bauer E."/>
            <person name="Korb J."/>
            <person name="Zhang G."/>
            <person name="Liebig J."/>
        </authorList>
    </citation>
    <scope>NUCLEOTIDE SEQUENCE [LARGE SCALE GENOMIC DNA]</scope>
    <source>
        <tissue evidence="2">Whole organism</tissue>
    </source>
</reference>
<dbReference type="InterPro" id="IPR036508">
    <property type="entry name" value="Chitin-bd_dom_sf"/>
</dbReference>
<sequence>MLAERNTATALPPSLVADEPIAALQEKISQNAVPKIQTSEIIITTEETSTVPYPQYSAYDVGYEFITEIPASSTKDSEISANTTNKSLYSNNEALYPSSTSEESILSSKLRTLSPLKNSLPSSTPEYYKNNFSIVNSSIVYNDIELNHSTPDDSSTDNETKRNLKLIRNNSTTARLPINGLSVPITVASNMYEIHRGENTELLPNTSPSSNLGYTLSSVSVSRPPGFVCTGRELHQYHPDPDDCRMFHYCSPGFHIQQVLDFRFMCENGTAFKTDTQKCENDYLISTCKNLKDKK</sequence>
<dbReference type="SMART" id="SM00494">
    <property type="entry name" value="ChtBD2"/>
    <property type="match status" value="1"/>
</dbReference>
<dbReference type="InterPro" id="IPR002557">
    <property type="entry name" value="Chitin-bd_dom"/>
</dbReference>
<dbReference type="Proteomes" id="UP000027135">
    <property type="component" value="Unassembled WGS sequence"/>
</dbReference>
<name>A0A067QE74_ZOONE</name>
<evidence type="ECO:0000313" key="3">
    <source>
        <dbReference type="Proteomes" id="UP000027135"/>
    </source>
</evidence>
<evidence type="ECO:0000313" key="2">
    <source>
        <dbReference type="EMBL" id="KDQ65269.1"/>
    </source>
</evidence>
<dbReference type="InParanoid" id="A0A067QE74"/>
<accession>A0A067QE74</accession>
<dbReference type="GO" id="GO:0008061">
    <property type="term" value="F:chitin binding"/>
    <property type="evidence" value="ECO:0007669"/>
    <property type="project" value="InterPro"/>
</dbReference>
<dbReference type="AlphaFoldDB" id="A0A067QE74"/>